<protein>
    <recommendedName>
        <fullName evidence="11">Malectin domain-containing protein</fullName>
    </recommendedName>
</protein>
<dbReference type="GO" id="GO:0006508">
    <property type="term" value="P:proteolysis"/>
    <property type="evidence" value="ECO:0007669"/>
    <property type="project" value="InterPro"/>
</dbReference>
<evidence type="ECO:0000256" key="5">
    <source>
        <dbReference type="ARBA" id="ARBA00022729"/>
    </source>
</evidence>
<dbReference type="Proteomes" id="UP001320119">
    <property type="component" value="Chromosome"/>
</dbReference>
<keyword evidence="5 10" id="KW-0732">Signal</keyword>
<gene>
    <name evidence="12" type="ORF">MARGE09_P3979</name>
</gene>
<evidence type="ECO:0000256" key="6">
    <source>
        <dbReference type="ARBA" id="ARBA00022801"/>
    </source>
</evidence>
<dbReference type="SUPFAM" id="SSF53474">
    <property type="entry name" value="alpha/beta-Hydrolases"/>
    <property type="match status" value="1"/>
</dbReference>
<feature type="chain" id="PRO_5042874559" description="Malectin domain-containing protein" evidence="10">
    <location>
        <begin position="24"/>
        <end position="499"/>
    </location>
</feature>
<dbReference type="Gene3D" id="2.60.120.430">
    <property type="entry name" value="Galactose-binding lectin"/>
    <property type="match status" value="1"/>
</dbReference>
<evidence type="ECO:0000256" key="10">
    <source>
        <dbReference type="SAM" id="SignalP"/>
    </source>
</evidence>
<dbReference type="GO" id="GO:0008236">
    <property type="term" value="F:serine-type peptidase activity"/>
    <property type="evidence" value="ECO:0007669"/>
    <property type="project" value="InterPro"/>
</dbReference>
<organism evidence="12 13">
    <name type="scientific">Marinagarivorans cellulosilyticus</name>
    <dbReference type="NCBI Taxonomy" id="2721545"/>
    <lineage>
        <taxon>Bacteria</taxon>
        <taxon>Pseudomonadati</taxon>
        <taxon>Pseudomonadota</taxon>
        <taxon>Gammaproteobacteria</taxon>
        <taxon>Cellvibrionales</taxon>
        <taxon>Cellvibrionaceae</taxon>
        <taxon>Marinagarivorans</taxon>
    </lineage>
</organism>
<dbReference type="AlphaFoldDB" id="A0AAN1WLM1"/>
<evidence type="ECO:0000256" key="9">
    <source>
        <dbReference type="ARBA" id="ARBA00025250"/>
    </source>
</evidence>
<dbReference type="RefSeq" id="WP_236985067.1">
    <property type="nucleotide sequence ID" value="NZ_AP023086.1"/>
</dbReference>
<dbReference type="Pfam" id="PF11721">
    <property type="entry name" value="Malectin"/>
    <property type="match status" value="1"/>
</dbReference>
<evidence type="ECO:0000313" key="13">
    <source>
        <dbReference type="Proteomes" id="UP001320119"/>
    </source>
</evidence>
<dbReference type="GO" id="GO:0005576">
    <property type="term" value="C:extracellular region"/>
    <property type="evidence" value="ECO:0007669"/>
    <property type="project" value="UniProtKB-SubCell"/>
</dbReference>
<accession>A0AAN1WLM1</accession>
<dbReference type="Gene3D" id="3.40.50.1820">
    <property type="entry name" value="alpha/beta hydrolase"/>
    <property type="match status" value="1"/>
</dbReference>
<sequence>MNKLSLFNRLAGLSLLLNFTAAGCDGGAVVASSSAVPIVSSTASSSSSLPPASSSIAVSSLASSSASSVGETIPAGATLVYAVNVGGPQTTLGGVEYQADRFARGGTQNATTSAIAGTDEDTLYQTERYGTLSYEIPVSNAAYSVKLHFVEMYQTTTGSRLFSATVEGEPAVQNLDIFQEVGGNTAYDVIVPAVSVADNALTLQLDTAIDNATLSGFAIYSNDGGVFEEPPTPEPGEALPSIGCGTSKTLQDGRRNISVNGGNRSYILRTPANYNNQTPYRLVMAYHWLNGNAEQVANGGMGGSTDDPFYGLWDLADNSTIFVAPEGLNSGWANTGGADIRLTDAILAELESELCIDKSRIFATGFSYGAGMSNAIACARGDVFRGVALYAGAQLSGCDGGTTPIAYFGAHGLSDSVLNISQGRSLRDRFAANNNCSATNAPEPANGSGSHICTEYQGCDDGFPVTWCAFDGDHYPTQKDRGQSKSWIPGEAWKFISQF</sequence>
<proteinExistence type="inferred from homology"/>
<evidence type="ECO:0000256" key="1">
    <source>
        <dbReference type="ARBA" id="ARBA00004613"/>
    </source>
</evidence>
<keyword evidence="13" id="KW-1185">Reference proteome</keyword>
<comment type="function">
    <text evidence="9">Involved in degradation of plant cell walls. Hydrolyzes the feruloyl-arabinose ester bond in arabinoxylans, and the feruloyl-galactose ester bond in pectin. Active against paranitrophenyl-acetate, methyl ferulate and wheat arabinoxylan.</text>
</comment>
<comment type="similarity">
    <text evidence="2">Belongs to the faeC family.</text>
</comment>
<feature type="signal peptide" evidence="10">
    <location>
        <begin position="1"/>
        <end position="23"/>
    </location>
</feature>
<dbReference type="GO" id="GO:0045493">
    <property type="term" value="P:xylan catabolic process"/>
    <property type="evidence" value="ECO:0007669"/>
    <property type="project" value="UniProtKB-KW"/>
</dbReference>
<dbReference type="PANTHER" id="PTHR38050">
    <property type="match status" value="1"/>
</dbReference>
<evidence type="ECO:0000256" key="2">
    <source>
        <dbReference type="ARBA" id="ARBA00010278"/>
    </source>
</evidence>
<evidence type="ECO:0000256" key="4">
    <source>
        <dbReference type="ARBA" id="ARBA00022651"/>
    </source>
</evidence>
<comment type="subcellular location">
    <subcellularLocation>
        <location evidence="1">Secreted</location>
    </subcellularLocation>
</comment>
<evidence type="ECO:0000256" key="3">
    <source>
        <dbReference type="ARBA" id="ARBA00022525"/>
    </source>
</evidence>
<keyword evidence="8" id="KW-0624">Polysaccharide degradation</keyword>
<keyword evidence="6" id="KW-0378">Hydrolase</keyword>
<keyword evidence="7" id="KW-0119">Carbohydrate metabolism</keyword>
<dbReference type="InterPro" id="IPR021720">
    <property type="entry name" value="Malectin_dom"/>
</dbReference>
<keyword evidence="3" id="KW-0964">Secreted</keyword>
<dbReference type="EMBL" id="AP023086">
    <property type="protein sequence ID" value="BCD99777.1"/>
    <property type="molecule type" value="Genomic_DNA"/>
</dbReference>
<dbReference type="GO" id="GO:0030600">
    <property type="term" value="F:feruloyl esterase activity"/>
    <property type="evidence" value="ECO:0007669"/>
    <property type="project" value="InterPro"/>
</dbReference>
<dbReference type="PROSITE" id="PS51257">
    <property type="entry name" value="PROKAR_LIPOPROTEIN"/>
    <property type="match status" value="1"/>
</dbReference>
<dbReference type="PANTHER" id="PTHR38050:SF1">
    <property type="entry name" value="FERULOYL ESTERASE C"/>
    <property type="match status" value="1"/>
</dbReference>
<evidence type="ECO:0000256" key="7">
    <source>
        <dbReference type="ARBA" id="ARBA00023277"/>
    </source>
</evidence>
<evidence type="ECO:0000313" key="12">
    <source>
        <dbReference type="EMBL" id="BCD99777.1"/>
    </source>
</evidence>
<keyword evidence="4" id="KW-0858">Xylan degradation</keyword>
<feature type="domain" description="Malectin" evidence="11">
    <location>
        <begin position="80"/>
        <end position="213"/>
    </location>
</feature>
<evidence type="ECO:0000259" key="11">
    <source>
        <dbReference type="Pfam" id="PF11721"/>
    </source>
</evidence>
<dbReference type="InterPro" id="IPR029058">
    <property type="entry name" value="AB_hydrolase_fold"/>
</dbReference>
<evidence type="ECO:0000256" key="8">
    <source>
        <dbReference type="ARBA" id="ARBA00023326"/>
    </source>
</evidence>
<reference evidence="12 13" key="1">
    <citation type="journal article" date="2022" name="IScience">
        <title>An ultrasensitive nanofiber-based assay for enzymatic hydrolysis and deep-sea microbial degradation of cellulose.</title>
        <authorList>
            <person name="Tsudome M."/>
            <person name="Tachioka M."/>
            <person name="Miyazaki M."/>
            <person name="Uchimura K."/>
            <person name="Tsuda M."/>
            <person name="Takaki Y."/>
            <person name="Deguchi S."/>
        </authorList>
    </citation>
    <scope>NUCLEOTIDE SEQUENCE [LARGE SCALE GENOMIC DNA]</scope>
    <source>
        <strain evidence="12 13">GE09</strain>
    </source>
</reference>
<dbReference type="InterPro" id="IPR043595">
    <property type="entry name" value="FaeB/C/D"/>
</dbReference>
<dbReference type="KEGG" id="marq:MARGE09_P3979"/>
<name>A0AAN1WLM1_9GAMM</name>